<keyword evidence="2" id="KW-0812">Transmembrane</keyword>
<feature type="compositionally biased region" description="Basic and acidic residues" evidence="1">
    <location>
        <begin position="742"/>
        <end position="754"/>
    </location>
</feature>
<evidence type="ECO:0000256" key="2">
    <source>
        <dbReference type="SAM" id="Phobius"/>
    </source>
</evidence>
<dbReference type="InterPro" id="IPR013744">
    <property type="entry name" value="SidJ"/>
</dbReference>
<dbReference type="PANTHER" id="PTHR31591:SF7">
    <property type="entry name" value="DUF1749-DOMAIN-CONTAINING PROTEIN"/>
    <property type="match status" value="1"/>
</dbReference>
<feature type="transmembrane region" description="Helical" evidence="2">
    <location>
        <begin position="461"/>
        <end position="485"/>
    </location>
</feature>
<feature type="domain" description="Rhodopsin" evidence="3">
    <location>
        <begin position="407"/>
        <end position="648"/>
    </location>
</feature>
<keyword evidence="2" id="KW-1133">Transmembrane helix</keyword>
<evidence type="ECO:0000259" key="3">
    <source>
        <dbReference type="Pfam" id="PF20684"/>
    </source>
</evidence>
<feature type="transmembrane region" description="Helical" evidence="2">
    <location>
        <begin position="578"/>
        <end position="600"/>
    </location>
</feature>
<organism evidence="4 5">
    <name type="scientific">Verticillium longisporum</name>
    <name type="common">Verticillium dahliae var. longisporum</name>
    <dbReference type="NCBI Taxonomy" id="100787"/>
    <lineage>
        <taxon>Eukaryota</taxon>
        <taxon>Fungi</taxon>
        <taxon>Dikarya</taxon>
        <taxon>Ascomycota</taxon>
        <taxon>Pezizomycotina</taxon>
        <taxon>Sordariomycetes</taxon>
        <taxon>Hypocreomycetidae</taxon>
        <taxon>Glomerellales</taxon>
        <taxon>Plectosphaerellaceae</taxon>
        <taxon>Verticillium</taxon>
    </lineage>
</organism>
<dbReference type="Pfam" id="PF08538">
    <property type="entry name" value="DUF1749"/>
    <property type="match status" value="1"/>
</dbReference>
<dbReference type="InterPro" id="IPR029058">
    <property type="entry name" value="AB_hydrolase_fold"/>
</dbReference>
<name>A0A0G4LUY5_VERLO</name>
<evidence type="ECO:0000313" key="4">
    <source>
        <dbReference type="EMBL" id="CRK25400.1"/>
    </source>
</evidence>
<accession>A0A0G4LUY5</accession>
<feature type="transmembrane region" description="Helical" evidence="2">
    <location>
        <begin position="497"/>
        <end position="516"/>
    </location>
</feature>
<feature type="region of interest" description="Disordered" evidence="1">
    <location>
        <begin position="665"/>
        <end position="686"/>
    </location>
</feature>
<feature type="compositionally biased region" description="Basic and acidic residues" evidence="1">
    <location>
        <begin position="673"/>
        <end position="685"/>
    </location>
</feature>
<dbReference type="Pfam" id="PF20684">
    <property type="entry name" value="Fung_rhodopsin"/>
    <property type="match status" value="1"/>
</dbReference>
<dbReference type="PANTHER" id="PTHR31591">
    <property type="entry name" value="UPF0613 PROTEIN PB24D3.06C"/>
    <property type="match status" value="1"/>
</dbReference>
<feature type="transmembrane region" description="Helical" evidence="2">
    <location>
        <begin position="545"/>
        <end position="566"/>
    </location>
</feature>
<dbReference type="EMBL" id="CVQH01018890">
    <property type="protein sequence ID" value="CRK25400.1"/>
    <property type="molecule type" value="Genomic_DNA"/>
</dbReference>
<dbReference type="SUPFAM" id="SSF53474">
    <property type="entry name" value="alpha/beta-Hydrolases"/>
    <property type="match status" value="1"/>
</dbReference>
<feature type="transmembrane region" description="Helical" evidence="2">
    <location>
        <begin position="620"/>
        <end position="640"/>
    </location>
</feature>
<gene>
    <name evidence="4" type="ORF">BN1708_003967</name>
</gene>
<feature type="compositionally biased region" description="Polar residues" evidence="1">
    <location>
        <begin position="755"/>
        <end position="764"/>
    </location>
</feature>
<dbReference type="Proteomes" id="UP000044602">
    <property type="component" value="Unassembled WGS sequence"/>
</dbReference>
<protein>
    <recommendedName>
        <fullName evidence="3">Rhodopsin domain-containing protein</fullName>
    </recommendedName>
</protein>
<feature type="region of interest" description="Disordered" evidence="1">
    <location>
        <begin position="742"/>
        <end position="772"/>
    </location>
</feature>
<feature type="transmembrane region" description="Helical" evidence="2">
    <location>
        <begin position="418"/>
        <end position="441"/>
    </location>
</feature>
<dbReference type="InterPro" id="IPR049326">
    <property type="entry name" value="Rhodopsin_dom_fungi"/>
</dbReference>
<keyword evidence="2" id="KW-0472">Membrane</keyword>
<evidence type="ECO:0000313" key="5">
    <source>
        <dbReference type="Proteomes" id="UP000044602"/>
    </source>
</evidence>
<reference evidence="4 5" key="1">
    <citation type="submission" date="2015-05" db="EMBL/GenBank/DDBJ databases">
        <authorList>
            <person name="Wang D.B."/>
            <person name="Wang M."/>
        </authorList>
    </citation>
    <scope>NUCLEOTIDE SEQUENCE [LARGE SCALE GENOMIC DNA]</scope>
    <source>
        <strain evidence="4">VL1</strain>
    </source>
</reference>
<dbReference type="Gene3D" id="3.40.50.1820">
    <property type="entry name" value="alpha/beta hydrolase"/>
    <property type="match status" value="1"/>
</dbReference>
<proteinExistence type="predicted"/>
<evidence type="ECO:0000256" key="1">
    <source>
        <dbReference type="SAM" id="MobiDB-lite"/>
    </source>
</evidence>
<keyword evidence="5" id="KW-1185">Reference proteome</keyword>
<sequence>MMDTPFVCIAHPFESAGNISHAYEYGPVKARKAIIFVGGLGDGPHTVPFVRPLATHLEESGLDYSVFEIRIRSSFTGFGYSSLKKDVEDIAAFVRYLRGIDKQKIVLMGHSTGSQDCVEYAANEDDPVDGFILQGPVSDREAAAIHVDAEKLRESVELAASMIAEGRGDEMLRPEQVAHTFEPITAYRWHSLISKGGDDDFFSSDLDKKTVSRIWNRFHKPAMALYSAEDEHVPAHVDKQALVDLWKKLGKNVHPLSGLIPGAGHTVKQPDVQAWLNDRPEFLAVCIRQLLTSTQAKAAKAETPHPDSAHNPPLIFVFIMCMGATCGTCSKRTWRGCGKHISSAMDGISEDEWCTCTPRVKVGEKDYPPAASFQVPGLSWLTGGSKLVQSAMFNCQYWSFKDEATGMVITKGFGWDDILILFAYVATAAFTVIGLVASAHYGWGTHVWDVRPRLFPGSLKLALSSFVMFDLATSFTKLSMLALIYRLACQTSKTVRYIVIVSMFLISANGTSFLLVSPLQCRPLYHYWRLSLEPVNCTVDEATHLLAGGIINTSTNLLVVILPLAIVRRLRQEGKLCARQVTIVSILFAAGFVASAASAARVYFTHLMTSSRDRDLSWHAWLTWLMSSIELFVGIMAASVPATKPFFARYLPQLISTASASRARSVGKASIKPPREEKDRPKRDSLSTIHELEEEVVFNRPVRTPDFSEPQHLVFYDVNKPLPRIKESVYSIPIDFDFENTERTQSRPSYERTSSRGSDTATRNLTEERSFV</sequence>
<dbReference type="AlphaFoldDB" id="A0A0G4LUY5"/>